<organism evidence="2 3">
    <name type="scientific">Thermostichus vulcanus str. 'Rupite'</name>
    <dbReference type="NCBI Taxonomy" id="2813851"/>
    <lineage>
        <taxon>Bacteria</taxon>
        <taxon>Bacillati</taxon>
        <taxon>Cyanobacteriota</taxon>
        <taxon>Cyanophyceae</taxon>
        <taxon>Thermostichales</taxon>
        <taxon>Thermostichaceae</taxon>
        <taxon>Thermostichus</taxon>
    </lineage>
</organism>
<keyword evidence="1" id="KW-0472">Membrane</keyword>
<evidence type="ECO:0000313" key="2">
    <source>
        <dbReference type="EMBL" id="MCJ2543397.1"/>
    </source>
</evidence>
<sequence>MLQQLMANHVLWTALIASLLAQAIKLILTYAQSGKVNLRVLVETGGMPSSHAALVTALAIGVGLQEGWDSLLFAATVVFALVVMYDAAGIRQAAGKQARVLNRLMEEWFEEKGAGSFKEPYLKELLGHTPVQVIAGAALGAACIGLSFMLGAN</sequence>
<dbReference type="RefSeq" id="WP_244350697.1">
    <property type="nucleotide sequence ID" value="NZ_JAFIRA010000027.1"/>
</dbReference>
<dbReference type="InterPro" id="IPR003832">
    <property type="entry name" value="DUF212"/>
</dbReference>
<name>A0ABT0CC88_THEVL</name>
<gene>
    <name evidence="2" type="ORF">JX360_10835</name>
</gene>
<comment type="caution">
    <text evidence="2">The sequence shown here is derived from an EMBL/GenBank/DDBJ whole genome shotgun (WGS) entry which is preliminary data.</text>
</comment>
<keyword evidence="1" id="KW-1133">Transmembrane helix</keyword>
<dbReference type="Pfam" id="PF02681">
    <property type="entry name" value="DUF212"/>
    <property type="match status" value="1"/>
</dbReference>
<keyword evidence="3" id="KW-1185">Reference proteome</keyword>
<feature type="transmembrane region" description="Helical" evidence="1">
    <location>
        <begin position="71"/>
        <end position="90"/>
    </location>
</feature>
<feature type="transmembrane region" description="Helical" evidence="1">
    <location>
        <begin position="47"/>
        <end position="64"/>
    </location>
</feature>
<accession>A0ABT0CC88</accession>
<keyword evidence="1" id="KW-0812">Transmembrane</keyword>
<dbReference type="EMBL" id="JAFIRA010000027">
    <property type="protein sequence ID" value="MCJ2543397.1"/>
    <property type="molecule type" value="Genomic_DNA"/>
</dbReference>
<reference evidence="2" key="1">
    <citation type="submission" date="2021-02" db="EMBL/GenBank/DDBJ databases">
        <title>The CRISPR/cas machinery reduction and long-range gene transfer in the hot spring cyanobacterium Synechococcus.</title>
        <authorList>
            <person name="Dvorak P."/>
            <person name="Jahodarova E."/>
            <person name="Hasler P."/>
            <person name="Poulickova A."/>
        </authorList>
    </citation>
    <scope>NUCLEOTIDE SEQUENCE</scope>
    <source>
        <strain evidence="2">Rupite</strain>
    </source>
</reference>
<evidence type="ECO:0000256" key="1">
    <source>
        <dbReference type="SAM" id="Phobius"/>
    </source>
</evidence>
<dbReference type="PANTHER" id="PTHR31446">
    <property type="entry name" value="ACID PHOSPHATASE/VANADIUM-DEPENDENT HALOPEROXIDASE-RELATED PROTEIN"/>
    <property type="match status" value="1"/>
</dbReference>
<protein>
    <submittedName>
        <fullName evidence="2">Divergent PAP2 family protein</fullName>
    </submittedName>
</protein>
<feature type="transmembrane region" description="Helical" evidence="1">
    <location>
        <begin position="131"/>
        <end position="152"/>
    </location>
</feature>
<evidence type="ECO:0000313" key="3">
    <source>
        <dbReference type="Proteomes" id="UP000830835"/>
    </source>
</evidence>
<dbReference type="Proteomes" id="UP000830835">
    <property type="component" value="Unassembled WGS sequence"/>
</dbReference>
<dbReference type="PANTHER" id="PTHR31446:SF29">
    <property type="entry name" value="ACID PHOSPHATASE_VANADIUM-DEPENDENT HALOPEROXIDASE-RELATED PROTEIN"/>
    <property type="match status" value="1"/>
</dbReference>
<proteinExistence type="predicted"/>